<dbReference type="SUPFAM" id="SSF52833">
    <property type="entry name" value="Thioredoxin-like"/>
    <property type="match status" value="1"/>
</dbReference>
<feature type="site" description="Contributes to redox potential value" evidence="3">
    <location>
        <position position="32"/>
    </location>
</feature>
<proteinExistence type="inferred from homology"/>
<evidence type="ECO:0000313" key="6">
    <source>
        <dbReference type="EMBL" id="KAA3676862.1"/>
    </source>
</evidence>
<protein>
    <recommendedName>
        <fullName evidence="2">Thioredoxin</fullName>
    </recommendedName>
</protein>
<evidence type="ECO:0000256" key="3">
    <source>
        <dbReference type="PIRSR" id="PIRSR000077-1"/>
    </source>
</evidence>
<feature type="site" description="Contributes to redox potential value" evidence="3">
    <location>
        <position position="33"/>
    </location>
</feature>
<dbReference type="Pfam" id="PF00085">
    <property type="entry name" value="Thioredoxin"/>
    <property type="match status" value="1"/>
</dbReference>
<feature type="site" description="Deprotonates C-terminal active site Cys" evidence="3">
    <location>
        <position position="25"/>
    </location>
</feature>
<dbReference type="GO" id="GO:0015035">
    <property type="term" value="F:protein-disulfide reductase activity"/>
    <property type="evidence" value="ECO:0007669"/>
    <property type="project" value="InterPro"/>
</dbReference>
<feature type="domain" description="Thioredoxin" evidence="5">
    <location>
        <begin position="1"/>
        <end position="104"/>
    </location>
</feature>
<keyword evidence="4" id="KW-0676">Redox-active center</keyword>
<name>A0A5J4NMT8_9TREM</name>
<evidence type="ECO:0000256" key="2">
    <source>
        <dbReference type="PIRNR" id="PIRNR000077"/>
    </source>
</evidence>
<comment type="similarity">
    <text evidence="2">Belongs to the thioredoxin family.</text>
</comment>
<dbReference type="Proteomes" id="UP000324629">
    <property type="component" value="Unassembled WGS sequence"/>
</dbReference>
<reference evidence="6 7" key="1">
    <citation type="journal article" date="2019" name="Gigascience">
        <title>Whole-genome sequence of the oriental lung fluke Paragonimus westermani.</title>
        <authorList>
            <person name="Oey H."/>
            <person name="Zakrzewski M."/>
            <person name="Narain K."/>
            <person name="Devi K.R."/>
            <person name="Agatsuma T."/>
            <person name="Nawaratna S."/>
            <person name="Gobert G.N."/>
            <person name="Jones M.K."/>
            <person name="Ragan M.A."/>
            <person name="McManus D.P."/>
            <person name="Krause L."/>
        </authorList>
    </citation>
    <scope>NUCLEOTIDE SEQUENCE [LARGE SCALE GENOMIC DNA]</scope>
    <source>
        <strain evidence="6 7">IND2009</strain>
    </source>
</reference>
<evidence type="ECO:0000259" key="5">
    <source>
        <dbReference type="PROSITE" id="PS51352"/>
    </source>
</evidence>
<dbReference type="InterPro" id="IPR036249">
    <property type="entry name" value="Thioredoxin-like_sf"/>
</dbReference>
<dbReference type="PRINTS" id="PR00421">
    <property type="entry name" value="THIOREDOXIN"/>
</dbReference>
<evidence type="ECO:0000256" key="4">
    <source>
        <dbReference type="PIRSR" id="PIRSR000077-4"/>
    </source>
</evidence>
<dbReference type="InterPro" id="IPR005746">
    <property type="entry name" value="Thioredoxin"/>
</dbReference>
<evidence type="ECO:0000313" key="7">
    <source>
        <dbReference type="Proteomes" id="UP000324629"/>
    </source>
</evidence>
<feature type="active site" description="Nucleophile" evidence="3">
    <location>
        <position position="34"/>
    </location>
</feature>
<comment type="caution">
    <text evidence="6">The sequence shown here is derived from an EMBL/GenBank/DDBJ whole genome shotgun (WGS) entry which is preliminary data.</text>
</comment>
<dbReference type="AlphaFoldDB" id="A0A5J4NMT8"/>
<keyword evidence="1 4" id="KW-1015">Disulfide bond</keyword>
<feature type="disulfide bond" description="Redox-active" evidence="4">
    <location>
        <begin position="31"/>
        <end position="34"/>
    </location>
</feature>
<accession>A0A5J4NMT8</accession>
<keyword evidence="7" id="KW-1185">Reference proteome</keyword>
<feature type="active site" description="Nucleophile" evidence="3">
    <location>
        <position position="31"/>
    </location>
</feature>
<dbReference type="InterPro" id="IPR013766">
    <property type="entry name" value="Thioredoxin_domain"/>
</dbReference>
<sequence>MVKQITNQAELDKVLKEHPGLVVIDFFATWCGPCKEAAPLYAQLSEKHANVCFLKIDVDQFSEATDTYKVSAMPTFVFLKGGNVVETVVGANISKVEAAITKHA</sequence>
<dbReference type="PROSITE" id="PS51352">
    <property type="entry name" value="THIOREDOXIN_2"/>
    <property type="match status" value="1"/>
</dbReference>
<dbReference type="PANTHER" id="PTHR46115">
    <property type="entry name" value="THIOREDOXIN-LIKE PROTEIN 1"/>
    <property type="match status" value="1"/>
</dbReference>
<organism evidence="6 7">
    <name type="scientific">Paragonimus westermani</name>
    <dbReference type="NCBI Taxonomy" id="34504"/>
    <lineage>
        <taxon>Eukaryota</taxon>
        <taxon>Metazoa</taxon>
        <taxon>Spiralia</taxon>
        <taxon>Lophotrochozoa</taxon>
        <taxon>Platyhelminthes</taxon>
        <taxon>Trematoda</taxon>
        <taxon>Digenea</taxon>
        <taxon>Plagiorchiida</taxon>
        <taxon>Troglotremata</taxon>
        <taxon>Troglotrematidae</taxon>
        <taxon>Paragonimus</taxon>
    </lineage>
</organism>
<gene>
    <name evidence="6" type="ORF">DEA37_0004770</name>
</gene>
<evidence type="ECO:0000256" key="1">
    <source>
        <dbReference type="ARBA" id="ARBA00023157"/>
    </source>
</evidence>
<dbReference type="EMBL" id="QNGE01001773">
    <property type="protein sequence ID" value="KAA3676862.1"/>
    <property type="molecule type" value="Genomic_DNA"/>
</dbReference>
<dbReference type="PIRSF" id="PIRSF000077">
    <property type="entry name" value="Thioredoxin"/>
    <property type="match status" value="1"/>
</dbReference>
<dbReference type="Gene3D" id="3.40.30.10">
    <property type="entry name" value="Glutaredoxin"/>
    <property type="match status" value="1"/>
</dbReference>
<dbReference type="CDD" id="cd02947">
    <property type="entry name" value="TRX_family"/>
    <property type="match status" value="1"/>
</dbReference>